<gene>
    <name evidence="9" type="ORF">GCM10023333_05990</name>
</gene>
<dbReference type="Gene3D" id="3.90.950.10">
    <property type="match status" value="1"/>
</dbReference>
<evidence type="ECO:0000256" key="1">
    <source>
        <dbReference type="ARBA" id="ARBA00008023"/>
    </source>
</evidence>
<keyword evidence="10" id="KW-1185">Reference proteome</keyword>
<comment type="catalytic activity">
    <reaction evidence="7">
        <text>ITP + H2O = IMP + diphosphate + H(+)</text>
        <dbReference type="Rhea" id="RHEA:29399"/>
        <dbReference type="ChEBI" id="CHEBI:15377"/>
        <dbReference type="ChEBI" id="CHEBI:15378"/>
        <dbReference type="ChEBI" id="CHEBI:33019"/>
        <dbReference type="ChEBI" id="CHEBI:58053"/>
        <dbReference type="ChEBI" id="CHEBI:61402"/>
        <dbReference type="EC" id="3.6.1.66"/>
    </reaction>
</comment>
<dbReference type="InterPro" id="IPR029001">
    <property type="entry name" value="ITPase-like_fam"/>
</dbReference>
<keyword evidence="5 7" id="KW-0460">Magnesium</keyword>
<dbReference type="SUPFAM" id="SSF52972">
    <property type="entry name" value="ITPase-like"/>
    <property type="match status" value="1"/>
</dbReference>
<comment type="caution">
    <text evidence="9">The sequence shown here is derived from an EMBL/GenBank/DDBJ whole genome shotgun (WGS) entry which is preliminary data.</text>
</comment>
<keyword evidence="3 7" id="KW-0547">Nucleotide-binding</keyword>
<keyword evidence="6 7" id="KW-0546">Nucleotide metabolism</keyword>
<evidence type="ECO:0000256" key="8">
    <source>
        <dbReference type="RuleBase" id="RU003781"/>
    </source>
</evidence>
<dbReference type="PANTHER" id="PTHR11067:SF9">
    <property type="entry name" value="INOSINE TRIPHOSPHATE PYROPHOSPHATASE"/>
    <property type="match status" value="1"/>
</dbReference>
<sequence length="201" mass="21383">MTATQRLVLATGNAGKVKEFAQLLADYPLEVVPQSQFNVGDVSEDGTTFIENAIIKARHAAQITGLPAVADDSGIEVDALNGRPGIYSARYAGEGASAEANWQKLLVEMDGKTQRSARFQCVLVYMRHADDPSPVIAQASWEGSITEQPRGVEGHGYDPVFQVAGDSRSAAELTSDEKNAASHRGKAMALLLDGLKAKGIL</sequence>
<keyword evidence="4 7" id="KW-0378">Hydrolase</keyword>
<dbReference type="PANTHER" id="PTHR11067">
    <property type="entry name" value="INOSINE TRIPHOSPHATE PYROPHOSPHATASE/HAM1 PROTEIN"/>
    <property type="match status" value="1"/>
</dbReference>
<comment type="function">
    <text evidence="7">Pyrophosphatase that catalyzes the hydrolysis of nucleoside triphosphates to their monophosphate derivatives, with a high preference for the non-canonical purine nucleotides XTP (xanthosine triphosphate), dITP (deoxyinosine triphosphate) and ITP. Seems to function as a house-cleaning enzyme that removes non-canonical purine nucleotides from the nucleotide pool, thus preventing their incorporation into DNA/RNA and avoiding chromosomal lesions.</text>
</comment>
<evidence type="ECO:0000313" key="9">
    <source>
        <dbReference type="EMBL" id="GAA4875512.1"/>
    </source>
</evidence>
<dbReference type="NCBIfam" id="TIGR00042">
    <property type="entry name" value="RdgB/HAM1 family non-canonical purine NTP pyrophosphatase"/>
    <property type="match status" value="1"/>
</dbReference>
<dbReference type="HAMAP" id="MF_01405">
    <property type="entry name" value="Non_canon_purine_NTPase"/>
    <property type="match status" value="1"/>
</dbReference>
<comment type="subunit">
    <text evidence="7">Homodimer.</text>
</comment>
<protein>
    <recommendedName>
        <fullName evidence="7">dITP/XTP pyrophosphatase</fullName>
        <ecNumber evidence="7">3.6.1.66</ecNumber>
    </recommendedName>
    <alternativeName>
        <fullName evidence="7">Non-canonical purine NTP pyrophosphatase</fullName>
    </alternativeName>
    <alternativeName>
        <fullName evidence="7">Non-standard purine NTP pyrophosphatase</fullName>
    </alternativeName>
    <alternativeName>
        <fullName evidence="7">Nucleoside-triphosphate diphosphatase</fullName>
    </alternativeName>
    <alternativeName>
        <fullName evidence="7">Nucleoside-triphosphate pyrophosphatase</fullName>
        <shortName evidence="7">NTPase</shortName>
    </alternativeName>
</protein>
<reference evidence="10" key="1">
    <citation type="journal article" date="2019" name="Int. J. Syst. Evol. Microbiol.">
        <title>The Global Catalogue of Microorganisms (GCM) 10K type strain sequencing project: providing services to taxonomists for standard genome sequencing and annotation.</title>
        <authorList>
            <consortium name="The Broad Institute Genomics Platform"/>
            <consortium name="The Broad Institute Genome Sequencing Center for Infectious Disease"/>
            <person name="Wu L."/>
            <person name="Ma J."/>
        </authorList>
    </citation>
    <scope>NUCLEOTIDE SEQUENCE [LARGE SCALE GENOMIC DNA]</scope>
    <source>
        <strain evidence="10">JCM 18401</strain>
    </source>
</reference>
<comment type="similarity">
    <text evidence="1 7 8">Belongs to the HAM1 NTPase family.</text>
</comment>
<dbReference type="InterPro" id="IPR002637">
    <property type="entry name" value="RdgB/HAM1"/>
</dbReference>
<dbReference type="Pfam" id="PF01725">
    <property type="entry name" value="Ham1p_like"/>
    <property type="match status" value="1"/>
</dbReference>
<dbReference type="Proteomes" id="UP001499988">
    <property type="component" value="Unassembled WGS sequence"/>
</dbReference>
<dbReference type="InterPro" id="IPR020922">
    <property type="entry name" value="dITP/XTP_pyrophosphatase"/>
</dbReference>
<dbReference type="RefSeq" id="WP_345333261.1">
    <property type="nucleotide sequence ID" value="NZ_BAABJZ010000006.1"/>
</dbReference>
<proteinExistence type="inferred from homology"/>
<name>A0ABP9EI92_9GAMM</name>
<comment type="catalytic activity">
    <reaction evidence="7">
        <text>XTP + H2O = XMP + diphosphate + H(+)</text>
        <dbReference type="Rhea" id="RHEA:28610"/>
        <dbReference type="ChEBI" id="CHEBI:15377"/>
        <dbReference type="ChEBI" id="CHEBI:15378"/>
        <dbReference type="ChEBI" id="CHEBI:33019"/>
        <dbReference type="ChEBI" id="CHEBI:57464"/>
        <dbReference type="ChEBI" id="CHEBI:61314"/>
        <dbReference type="EC" id="3.6.1.66"/>
    </reaction>
</comment>
<feature type="binding site" evidence="7">
    <location>
        <position position="72"/>
    </location>
    <ligand>
        <name>Mg(2+)</name>
        <dbReference type="ChEBI" id="CHEBI:18420"/>
    </ligand>
</feature>
<evidence type="ECO:0000256" key="6">
    <source>
        <dbReference type="ARBA" id="ARBA00023080"/>
    </source>
</evidence>
<organism evidence="9 10">
    <name type="scientific">Ferrimonas pelagia</name>
    <dbReference type="NCBI Taxonomy" id="1177826"/>
    <lineage>
        <taxon>Bacteria</taxon>
        <taxon>Pseudomonadati</taxon>
        <taxon>Pseudomonadota</taxon>
        <taxon>Gammaproteobacteria</taxon>
        <taxon>Alteromonadales</taxon>
        <taxon>Ferrimonadaceae</taxon>
        <taxon>Ferrimonas</taxon>
    </lineage>
</organism>
<comment type="caution">
    <text evidence="7">Lacks conserved residue(s) required for the propagation of feature annotation.</text>
</comment>
<evidence type="ECO:0000256" key="4">
    <source>
        <dbReference type="ARBA" id="ARBA00022801"/>
    </source>
</evidence>
<feature type="binding site" evidence="7">
    <location>
        <begin position="155"/>
        <end position="158"/>
    </location>
    <ligand>
        <name>substrate</name>
    </ligand>
</feature>
<feature type="binding site" evidence="7">
    <location>
        <begin position="183"/>
        <end position="184"/>
    </location>
    <ligand>
        <name>substrate</name>
    </ligand>
</feature>
<feature type="binding site" evidence="7">
    <location>
        <position position="178"/>
    </location>
    <ligand>
        <name>substrate</name>
    </ligand>
</feature>
<keyword evidence="2 7" id="KW-0479">Metal-binding</keyword>
<evidence type="ECO:0000313" key="10">
    <source>
        <dbReference type="Proteomes" id="UP001499988"/>
    </source>
</evidence>
<comment type="cofactor">
    <cofactor evidence="7">
        <name>Mg(2+)</name>
        <dbReference type="ChEBI" id="CHEBI:18420"/>
    </cofactor>
    <text evidence="7">Binds 1 Mg(2+) ion per subunit.</text>
</comment>
<evidence type="ECO:0000256" key="7">
    <source>
        <dbReference type="HAMAP-Rule" id="MF_01405"/>
    </source>
</evidence>
<evidence type="ECO:0000256" key="5">
    <source>
        <dbReference type="ARBA" id="ARBA00022842"/>
    </source>
</evidence>
<comment type="catalytic activity">
    <reaction evidence="7">
        <text>dITP + H2O = dIMP + diphosphate + H(+)</text>
        <dbReference type="Rhea" id="RHEA:28342"/>
        <dbReference type="ChEBI" id="CHEBI:15377"/>
        <dbReference type="ChEBI" id="CHEBI:15378"/>
        <dbReference type="ChEBI" id="CHEBI:33019"/>
        <dbReference type="ChEBI" id="CHEBI:61194"/>
        <dbReference type="ChEBI" id="CHEBI:61382"/>
        <dbReference type="EC" id="3.6.1.66"/>
    </reaction>
</comment>
<feature type="binding site" evidence="7">
    <location>
        <position position="73"/>
    </location>
    <ligand>
        <name>substrate</name>
    </ligand>
</feature>
<dbReference type="CDD" id="cd00515">
    <property type="entry name" value="HAM1"/>
    <property type="match status" value="1"/>
</dbReference>
<feature type="binding site" evidence="7">
    <location>
        <begin position="11"/>
        <end position="16"/>
    </location>
    <ligand>
        <name>substrate</name>
    </ligand>
</feature>
<accession>A0ABP9EI92</accession>
<dbReference type="EC" id="3.6.1.66" evidence="7"/>
<dbReference type="EMBL" id="BAABJZ010000006">
    <property type="protein sequence ID" value="GAA4875512.1"/>
    <property type="molecule type" value="Genomic_DNA"/>
</dbReference>
<evidence type="ECO:0000256" key="2">
    <source>
        <dbReference type="ARBA" id="ARBA00022723"/>
    </source>
</evidence>
<evidence type="ECO:0000256" key="3">
    <source>
        <dbReference type="ARBA" id="ARBA00022741"/>
    </source>
</evidence>
<feature type="active site" description="Proton acceptor" evidence="7">
    <location>
        <position position="72"/>
    </location>
</feature>